<proteinExistence type="predicted"/>
<accession>A0A6N7W8U7</accession>
<dbReference type="SUPFAM" id="SSF160537">
    <property type="entry name" value="SpoVG-like"/>
    <property type="match status" value="1"/>
</dbReference>
<dbReference type="AlphaFoldDB" id="A0A6N7W8U7"/>
<name>A0A6N7W8U7_9FIRM</name>
<evidence type="ECO:0000256" key="1">
    <source>
        <dbReference type="SAM" id="MobiDB-lite"/>
    </source>
</evidence>
<dbReference type="Proteomes" id="UP000436047">
    <property type="component" value="Unassembled WGS sequence"/>
</dbReference>
<dbReference type="InterPro" id="IPR007170">
    <property type="entry name" value="SpoVG"/>
</dbReference>
<evidence type="ECO:0000313" key="3">
    <source>
        <dbReference type="Proteomes" id="UP000436047"/>
    </source>
</evidence>
<sequence length="133" mass="15135">MPRGTTTQVNTDNAENMENTEHQVPFEVTITEHNPERGVLATADVKVGNMMTIRNVKIKEDDYGLTVTMPRTKMPHTEQYKDSVYFADKSMKQQFDQAVEKAYQDNILTPVLDVDEPEEDMDMEEAPGMSMGM</sequence>
<evidence type="ECO:0000313" key="2">
    <source>
        <dbReference type="EMBL" id="MSS91681.1"/>
    </source>
</evidence>
<dbReference type="GeneID" id="86056587"/>
<feature type="compositionally biased region" description="Polar residues" evidence="1">
    <location>
        <begin position="1"/>
        <end position="17"/>
    </location>
</feature>
<dbReference type="RefSeq" id="WP_154468064.1">
    <property type="nucleotide sequence ID" value="NZ_VUMI01000074.1"/>
</dbReference>
<dbReference type="InterPro" id="IPR036751">
    <property type="entry name" value="SpoVG_sf"/>
</dbReference>
<comment type="caution">
    <text evidence="2">The sequence shown here is derived from an EMBL/GenBank/DDBJ whole genome shotgun (WGS) entry which is preliminary data.</text>
</comment>
<dbReference type="Gene3D" id="3.30.1120.40">
    <property type="entry name" value="Stage V sporulation protein G"/>
    <property type="match status" value="1"/>
</dbReference>
<keyword evidence="3" id="KW-1185">Reference proteome</keyword>
<organism evidence="2 3">
    <name type="scientific">Eisenbergiella porci</name>
    <dbReference type="NCBI Taxonomy" id="2652274"/>
    <lineage>
        <taxon>Bacteria</taxon>
        <taxon>Bacillati</taxon>
        <taxon>Bacillota</taxon>
        <taxon>Clostridia</taxon>
        <taxon>Lachnospirales</taxon>
        <taxon>Lachnospiraceae</taxon>
        <taxon>Eisenbergiella</taxon>
    </lineage>
</organism>
<reference evidence="2 3" key="1">
    <citation type="submission" date="2019-08" db="EMBL/GenBank/DDBJ databases">
        <title>In-depth cultivation of the pig gut microbiome towards novel bacterial diversity and tailored functional studies.</title>
        <authorList>
            <person name="Wylensek D."/>
            <person name="Hitch T.C.A."/>
            <person name="Clavel T."/>
        </authorList>
    </citation>
    <scope>NUCLEOTIDE SEQUENCE [LARGE SCALE GENOMIC DNA]</scope>
    <source>
        <strain evidence="2 3">WCA-389-WT-23B</strain>
    </source>
</reference>
<dbReference type="Pfam" id="PF04026">
    <property type="entry name" value="SpoVG"/>
    <property type="match status" value="1"/>
</dbReference>
<feature type="region of interest" description="Disordered" evidence="1">
    <location>
        <begin position="1"/>
        <end position="20"/>
    </location>
</feature>
<gene>
    <name evidence="2" type="ORF">FYJ45_26690</name>
</gene>
<dbReference type="EMBL" id="VUMI01000074">
    <property type="protein sequence ID" value="MSS91681.1"/>
    <property type="molecule type" value="Genomic_DNA"/>
</dbReference>
<protein>
    <submittedName>
        <fullName evidence="2">SpoVG</fullName>
    </submittedName>
</protein>
<dbReference type="GO" id="GO:0030435">
    <property type="term" value="P:sporulation resulting in formation of a cellular spore"/>
    <property type="evidence" value="ECO:0007669"/>
    <property type="project" value="InterPro"/>
</dbReference>